<keyword evidence="2" id="KW-0472">Membrane</keyword>
<evidence type="ECO:0000256" key="2">
    <source>
        <dbReference type="SAM" id="Phobius"/>
    </source>
</evidence>
<dbReference type="OrthoDB" id="1024980at2"/>
<name>A0A060RAD9_9BACT</name>
<organism evidence="3 4">
    <name type="scientific">Mucinivorans hirudinis</name>
    <dbReference type="NCBI Taxonomy" id="1433126"/>
    <lineage>
        <taxon>Bacteria</taxon>
        <taxon>Pseudomonadati</taxon>
        <taxon>Bacteroidota</taxon>
        <taxon>Bacteroidia</taxon>
        <taxon>Bacteroidales</taxon>
        <taxon>Rikenellaceae</taxon>
        <taxon>Mucinivorans</taxon>
    </lineage>
</organism>
<feature type="transmembrane region" description="Helical" evidence="2">
    <location>
        <begin position="81"/>
        <end position="101"/>
    </location>
</feature>
<evidence type="ECO:0000256" key="1">
    <source>
        <dbReference type="SAM" id="Coils"/>
    </source>
</evidence>
<accession>A0A060RAD9</accession>
<gene>
    <name evidence="3" type="ORF">BN938_2530</name>
</gene>
<evidence type="ECO:0000313" key="4">
    <source>
        <dbReference type="Proteomes" id="UP000027616"/>
    </source>
</evidence>
<protein>
    <submittedName>
        <fullName evidence="3">Uncharacterized protein</fullName>
    </submittedName>
</protein>
<proteinExistence type="predicted"/>
<dbReference type="eggNOG" id="ENOG5032NKP">
    <property type="taxonomic scope" value="Bacteria"/>
</dbReference>
<dbReference type="PATRIC" id="fig|1433126.3.peg.2505"/>
<evidence type="ECO:0000313" key="3">
    <source>
        <dbReference type="EMBL" id="CDN32600.1"/>
    </source>
</evidence>
<dbReference type="Proteomes" id="UP000027616">
    <property type="component" value="Chromosome I"/>
</dbReference>
<dbReference type="KEGG" id="rbc:BN938_2530"/>
<dbReference type="STRING" id="1433126.BN938_2530"/>
<keyword evidence="4" id="KW-1185">Reference proteome</keyword>
<keyword evidence="2" id="KW-1133">Transmembrane helix</keyword>
<reference evidence="3 4" key="1">
    <citation type="journal article" date="2015" name="Genome Announc.">
        <title>Complete Genome Sequence of the Novel Leech Symbiont Mucinivorans hirudinis M3T.</title>
        <authorList>
            <person name="Nelson M.C."/>
            <person name="Bomar L."/>
            <person name="Graf J."/>
        </authorList>
    </citation>
    <scope>NUCLEOTIDE SEQUENCE [LARGE SCALE GENOMIC DNA]</scope>
    <source>
        <strain evidence="4">M3</strain>
    </source>
</reference>
<dbReference type="EMBL" id="HG934468">
    <property type="protein sequence ID" value="CDN32600.1"/>
    <property type="molecule type" value="Genomic_DNA"/>
</dbReference>
<dbReference type="HOGENOM" id="CLU_1487765_0_0_10"/>
<keyword evidence="2" id="KW-0812">Transmembrane</keyword>
<sequence length="190" mass="22150">MATDKEDVIIFMIEELTKLVKQNSKSPQSDLSKVETLTVMMQSSIDQTADNTTQLKEAIEEARKPVIRERRITIDIVSKEAVFIFIGMIIIITGLSAWLYLATRPNYDRIDNDLKYRYIKMKGEATPQRISELEDLFEINRDNAKIRQMSKDVENYERAVQQKATLDEQARLRQQEAEKLNHEAEKIKKK</sequence>
<keyword evidence="1" id="KW-0175">Coiled coil</keyword>
<feature type="coiled-coil region" evidence="1">
    <location>
        <begin position="139"/>
        <end position="190"/>
    </location>
</feature>
<dbReference type="AlphaFoldDB" id="A0A060RAD9"/>